<reference evidence="1 2" key="2">
    <citation type="submission" date="2018-11" db="EMBL/GenBank/DDBJ databases">
        <authorList>
            <consortium name="Pathogen Informatics"/>
        </authorList>
    </citation>
    <scope>NUCLEOTIDE SEQUENCE [LARGE SCALE GENOMIC DNA]</scope>
    <source>
        <strain evidence="1 2">NST_G2</strain>
    </source>
</reference>
<organism evidence="3">
    <name type="scientific">Schistocephalus solidus</name>
    <name type="common">Tapeworm</name>
    <dbReference type="NCBI Taxonomy" id="70667"/>
    <lineage>
        <taxon>Eukaryota</taxon>
        <taxon>Metazoa</taxon>
        <taxon>Spiralia</taxon>
        <taxon>Lophotrochozoa</taxon>
        <taxon>Platyhelminthes</taxon>
        <taxon>Cestoda</taxon>
        <taxon>Eucestoda</taxon>
        <taxon>Diphyllobothriidea</taxon>
        <taxon>Diphyllobothriidae</taxon>
        <taxon>Schistocephalus</taxon>
    </lineage>
</organism>
<sequence>MLWYCCFVDFEKVVAPSQLHLPQHGVDTEDSGPLQNFRVRNPVLTSQLQCSVEAAELEAFQLPSFVRVIVQVFAPYSSVVKMTASYNFSLVFSLRRRGPRSLHVLLRPGVKDAVVREEKFMDCGSRYTCSGQHTLTVEKVSVSYVGDADPRALITATEKDTGQDLHRDAEQRDSSVVITKVQILLPLVEMNDGQVFAILTNLPSHLLEYCCVPPSTGARRACRLTAEWRRIPVLSRWKSVRRPEWIAGWNQKCALLHGLFHVGDQLVAVNDFPVSTLSELNTALKSRRLAYRFRWFSEKALDASIIVSVDPTEPLHRLRIRRLPNARALVACRQYAGQSLGIAFENGTNVVKAISQDGPLACTGLPMLAPAFRVGGKSPQKHGLRLLKSRIRHTDAPSFVPWTLTEINNRPLNLFYSKNEVSRSL</sequence>
<evidence type="ECO:0000313" key="3">
    <source>
        <dbReference type="WBParaSite" id="SSLN_0000438701-mRNA-1"/>
    </source>
</evidence>
<protein>
    <submittedName>
        <fullName evidence="3">PDZ domain-containing protein</fullName>
    </submittedName>
</protein>
<evidence type="ECO:0000313" key="2">
    <source>
        <dbReference type="Proteomes" id="UP000275846"/>
    </source>
</evidence>
<dbReference type="Proteomes" id="UP000275846">
    <property type="component" value="Unassembled WGS sequence"/>
</dbReference>
<dbReference type="WBParaSite" id="SSLN_0000438701-mRNA-1">
    <property type="protein sequence ID" value="SSLN_0000438701-mRNA-1"/>
    <property type="gene ID" value="SSLN_0000438701"/>
</dbReference>
<accession>A0A183SJ42</accession>
<dbReference type="AlphaFoldDB" id="A0A183SJ42"/>
<dbReference type="EMBL" id="UYSU01032793">
    <property type="protein sequence ID" value="VDL90625.1"/>
    <property type="molecule type" value="Genomic_DNA"/>
</dbReference>
<reference evidence="3" key="1">
    <citation type="submission" date="2016-06" db="UniProtKB">
        <authorList>
            <consortium name="WormBaseParasite"/>
        </authorList>
    </citation>
    <scope>IDENTIFICATION</scope>
</reference>
<evidence type="ECO:0000313" key="1">
    <source>
        <dbReference type="EMBL" id="VDL90625.1"/>
    </source>
</evidence>
<gene>
    <name evidence="1" type="ORF">SSLN_LOCUS4240</name>
</gene>
<dbReference type="STRING" id="70667.A0A183SJ42"/>
<keyword evidence="2" id="KW-1185">Reference proteome</keyword>
<dbReference type="OrthoDB" id="6126662at2759"/>
<name>A0A183SJ42_SCHSO</name>
<proteinExistence type="predicted"/>